<gene>
    <name evidence="6" type="ORF">OFUS_LOCUS18891</name>
</gene>
<keyword evidence="2" id="KW-0812">Transmembrane</keyword>
<evidence type="ECO:0000256" key="4">
    <source>
        <dbReference type="ARBA" id="ARBA00022989"/>
    </source>
</evidence>
<dbReference type="GO" id="GO:0038023">
    <property type="term" value="F:signaling receptor activity"/>
    <property type="evidence" value="ECO:0007669"/>
    <property type="project" value="TreeGrafter"/>
</dbReference>
<dbReference type="PROSITE" id="PS50104">
    <property type="entry name" value="TIR"/>
    <property type="match status" value="1"/>
</dbReference>
<accession>A0A8J1UPE6</accession>
<dbReference type="PANTHER" id="PTHR24365:SF541">
    <property type="entry name" value="PROTEIN TOLL-RELATED"/>
    <property type="match status" value="1"/>
</dbReference>
<dbReference type="SUPFAM" id="SSF52200">
    <property type="entry name" value="Toll/Interleukin receptor TIR domain"/>
    <property type="match status" value="1"/>
</dbReference>
<dbReference type="GO" id="GO:0007165">
    <property type="term" value="P:signal transduction"/>
    <property type="evidence" value="ECO:0007669"/>
    <property type="project" value="InterPro"/>
</dbReference>
<dbReference type="PRINTS" id="PR01537">
    <property type="entry name" value="INTRLKN1R1F"/>
</dbReference>
<reference evidence="6" key="1">
    <citation type="submission" date="2022-03" db="EMBL/GenBank/DDBJ databases">
        <authorList>
            <person name="Martin C."/>
        </authorList>
    </citation>
    <scope>NUCLEOTIDE SEQUENCE</scope>
</reference>
<comment type="caution">
    <text evidence="6">The sequence shown here is derived from an EMBL/GenBank/DDBJ whole genome shotgun (WGS) entry which is preliminary data.</text>
</comment>
<proteinExistence type="predicted"/>
<dbReference type="EMBL" id="CAIIXF020000009">
    <property type="protein sequence ID" value="CAH1794129.1"/>
    <property type="molecule type" value="Genomic_DNA"/>
</dbReference>
<evidence type="ECO:0000313" key="6">
    <source>
        <dbReference type="EMBL" id="CAH1794129.1"/>
    </source>
</evidence>
<dbReference type="Gene3D" id="3.80.10.10">
    <property type="entry name" value="Ribonuclease Inhibitor"/>
    <property type="match status" value="2"/>
</dbReference>
<dbReference type="PANTHER" id="PTHR24365">
    <property type="entry name" value="TOLL-LIKE RECEPTOR"/>
    <property type="match status" value="1"/>
</dbReference>
<keyword evidence="5" id="KW-0472">Membrane</keyword>
<dbReference type="InterPro" id="IPR000157">
    <property type="entry name" value="TIR_dom"/>
</dbReference>
<keyword evidence="4" id="KW-1133">Transmembrane helix</keyword>
<dbReference type="Proteomes" id="UP000749559">
    <property type="component" value="Unassembled WGS sequence"/>
</dbReference>
<keyword evidence="7" id="KW-1185">Reference proteome</keyword>
<evidence type="ECO:0000313" key="7">
    <source>
        <dbReference type="Proteomes" id="UP000749559"/>
    </source>
</evidence>
<dbReference type="OrthoDB" id="6113917at2759"/>
<dbReference type="Gene3D" id="3.40.50.10140">
    <property type="entry name" value="Toll/interleukin-1 receptor homology (TIR) domain"/>
    <property type="match status" value="1"/>
</dbReference>
<evidence type="ECO:0000256" key="3">
    <source>
        <dbReference type="ARBA" id="ARBA00022729"/>
    </source>
</evidence>
<dbReference type="InterPro" id="IPR032675">
    <property type="entry name" value="LRR_dom_sf"/>
</dbReference>
<evidence type="ECO:0000256" key="2">
    <source>
        <dbReference type="ARBA" id="ARBA00022692"/>
    </source>
</evidence>
<dbReference type="SUPFAM" id="SSF52058">
    <property type="entry name" value="L domain-like"/>
    <property type="match status" value="2"/>
</dbReference>
<feature type="non-terminal residue" evidence="6">
    <location>
        <position position="547"/>
    </location>
</feature>
<dbReference type="GO" id="GO:0005886">
    <property type="term" value="C:plasma membrane"/>
    <property type="evidence" value="ECO:0007669"/>
    <property type="project" value="TreeGrafter"/>
</dbReference>
<keyword evidence="3" id="KW-0732">Signal</keyword>
<protein>
    <submittedName>
        <fullName evidence="6">Uncharacterized protein</fullName>
    </submittedName>
</protein>
<evidence type="ECO:0000256" key="1">
    <source>
        <dbReference type="ARBA" id="ARBA00004167"/>
    </source>
</evidence>
<evidence type="ECO:0000256" key="5">
    <source>
        <dbReference type="ARBA" id="ARBA00023136"/>
    </source>
</evidence>
<sequence length="547" mass="63946">MNKVTILPNMVKRMEYNHCNLTILPRELCLYCHLNEFDLRYNNIYIKNDSITCFGSLRYLNMAYNNLKILPGGFLNRLNRERNSFSVENNLKLNFSHNNLVEVDAVFLEGIYNEYDFSHNKINKITNINNVTLRDFAQGRYYTFHLTHNNFTAFGIQELSNINIANKADLHALFNTHGFKDINIMYNPLVCDCSMYNTFTVIKRMKIESSRPSIRVERTLRWISDNFKCKFPESDILHNVTDLSENDFQCKLTEDCHKACECHYIPHESNLYVDCINKDLYELPQIVPQSSQETSIVLNVSSNHIQTLPKRNYISKIKVLDLSYNDLNVIEITNINDFSQISELLLQYNKLSSLPRNWEYTVSSLKKFCLHGNHFKCDCSSLWMEKWILQREKSIDFCGNNIVCKDGSPITNQRISKTVCLIDWKLLVGMCCLVVLVTVTAIVTLCYFKPVIILLIRKKKSYTVDIGTKNSDAFVCFDMNDFEWVDEHIIKQLEPKFKLWCIPERDFLAGDILVDVITESIEHTQRTIMILSRHFLESLECVNQFKL</sequence>
<name>A0A8J1UPE6_OWEFU</name>
<dbReference type="Pfam" id="PF01582">
    <property type="entry name" value="TIR"/>
    <property type="match status" value="1"/>
</dbReference>
<dbReference type="AlphaFoldDB" id="A0A8J1UPE6"/>
<comment type="subcellular location">
    <subcellularLocation>
        <location evidence="1">Membrane</location>
        <topology evidence="1">Single-pass membrane protein</topology>
    </subcellularLocation>
</comment>
<organism evidence="6 7">
    <name type="scientific">Owenia fusiformis</name>
    <name type="common">Polychaete worm</name>
    <dbReference type="NCBI Taxonomy" id="6347"/>
    <lineage>
        <taxon>Eukaryota</taxon>
        <taxon>Metazoa</taxon>
        <taxon>Spiralia</taxon>
        <taxon>Lophotrochozoa</taxon>
        <taxon>Annelida</taxon>
        <taxon>Polychaeta</taxon>
        <taxon>Sedentaria</taxon>
        <taxon>Canalipalpata</taxon>
        <taxon>Sabellida</taxon>
        <taxon>Oweniida</taxon>
        <taxon>Oweniidae</taxon>
        <taxon>Owenia</taxon>
    </lineage>
</organism>
<dbReference type="InterPro" id="IPR035897">
    <property type="entry name" value="Toll_tir_struct_dom_sf"/>
</dbReference>